<evidence type="ECO:0000259" key="6">
    <source>
        <dbReference type="PROSITE" id="PS51175"/>
    </source>
</evidence>
<reference evidence="7 8" key="1">
    <citation type="submission" date="2023-10" db="EMBL/GenBank/DDBJ databases">
        <title>Rubellicoccus peritrichatus gen. nov., sp. nov., isolated from an algae of coral reef tank.</title>
        <authorList>
            <person name="Luo J."/>
        </authorList>
    </citation>
    <scope>NUCLEOTIDE SEQUENCE [LARGE SCALE GENOMIC DNA]</scope>
    <source>
        <strain evidence="7 8">CR14</strain>
    </source>
</reference>
<gene>
    <name evidence="7" type="ORF">RZN69_08755</name>
</gene>
<evidence type="ECO:0000256" key="3">
    <source>
        <dbReference type="ARBA" id="ARBA00022729"/>
    </source>
</evidence>
<feature type="signal peptide" evidence="5">
    <location>
        <begin position="1"/>
        <end position="20"/>
    </location>
</feature>
<dbReference type="Pfam" id="PF24517">
    <property type="entry name" value="CBM96"/>
    <property type="match status" value="1"/>
</dbReference>
<accession>A0AAQ3LD43</accession>
<dbReference type="Proteomes" id="UP001304300">
    <property type="component" value="Chromosome"/>
</dbReference>
<dbReference type="KEGG" id="puo:RZN69_08755"/>
<evidence type="ECO:0000313" key="8">
    <source>
        <dbReference type="Proteomes" id="UP001304300"/>
    </source>
</evidence>
<feature type="compositionally biased region" description="Polar residues" evidence="4">
    <location>
        <begin position="252"/>
        <end position="278"/>
    </location>
</feature>
<dbReference type="GO" id="GO:0030246">
    <property type="term" value="F:carbohydrate binding"/>
    <property type="evidence" value="ECO:0007669"/>
    <property type="project" value="InterPro"/>
</dbReference>
<sequence>MKKHLLTIVVSFIVATVSQAQSPTAPSSNPLTINFNKTRDLFIAQFDSKPDPDDIQAIAAVGCMLAHPDLHGVDFYAVQGTVGMQGYNAGTGENNNFIPAPTLMNLAFGQDRWSQAGFNNRNTFPQNSNYPNGSSFPNNFWGLNTNWTPAVNAVVNKAKTALDRGGMIYIMEAGNSDFTYDWVQSLVNTTSYTTTDTQTRIVVVQHSNWNENNTTTTPKRGISGNGTVPAGEATILEWVRNNTDYRRIEDGNGSNNSTPGYNSSNTTWQNQAEASSNPNTHARNLWLEADSVLAAHGFFPSYSNISVGGVDYSDASEAWYIFNVGTNADTIQKFWNRYVVNTDSASGPVPGPSGGGGTNALVCSSLPSTLENATTLNVSLDYEATGARDIYMEIRRVSDNAWITAQTVTVSAGVNTANFSFNFGTQSLGAYKFTAGMYNVGENWTNGTAYDNCSQIQFTVTAPGGGSDVGVTIPGPSFDAESHPSDANQIRVIGNVVGYVRAGNWIRYDSFNFDTGAGSVDVSASTDASSPGGRIEFRLGSTTGTLISTVNVTGTAGWNTYETFSANVTGATGVHDLYLVFVANTGSPFYLLNVQDFKFNAGGGSTTNALICSSLPSALSNATTLNVGLDYEATASRDIYLEIRRVSDNAWITAQTVTVSAGVNTANFALNFGTQNPGNYKFTSGMYNVGENWSNGTAYDNCSQIQFTVTAPGASASSSIGGTVVETPTQDVFIQNTTVFNDSNLKVEPSVRTSYLKFDVNGISGTVTGAKLIVQLTEAGNGTVRVYQGNSNPGWTEATINSGNAPGQGAQLGSDTGSYANGSTLEIDLGTSIGNGEITLVITMDGGGNDVWFSSSEGVNSPRLEVTYQ</sequence>
<evidence type="ECO:0000313" key="7">
    <source>
        <dbReference type="EMBL" id="WOO43182.1"/>
    </source>
</evidence>
<dbReference type="SUPFAM" id="SSF49785">
    <property type="entry name" value="Galactose-binding domain-like"/>
    <property type="match status" value="1"/>
</dbReference>
<dbReference type="InterPro" id="IPR005084">
    <property type="entry name" value="CBM6"/>
</dbReference>
<evidence type="ECO:0000256" key="5">
    <source>
        <dbReference type="SAM" id="SignalP"/>
    </source>
</evidence>
<comment type="subcellular location">
    <subcellularLocation>
        <location evidence="1">Secreted</location>
    </subcellularLocation>
</comment>
<evidence type="ECO:0000256" key="2">
    <source>
        <dbReference type="ARBA" id="ARBA00022525"/>
    </source>
</evidence>
<dbReference type="GO" id="GO:0005576">
    <property type="term" value="C:extracellular region"/>
    <property type="evidence" value="ECO:0007669"/>
    <property type="project" value="UniProtKB-SubCell"/>
</dbReference>
<evidence type="ECO:0000256" key="1">
    <source>
        <dbReference type="ARBA" id="ARBA00004613"/>
    </source>
</evidence>
<dbReference type="InterPro" id="IPR055372">
    <property type="entry name" value="CBM96"/>
</dbReference>
<dbReference type="Gene3D" id="2.60.120.260">
    <property type="entry name" value="Galactose-binding domain-like"/>
    <property type="match status" value="1"/>
</dbReference>
<evidence type="ECO:0000256" key="4">
    <source>
        <dbReference type="SAM" id="MobiDB-lite"/>
    </source>
</evidence>
<dbReference type="AlphaFoldDB" id="A0AAQ3LD43"/>
<organism evidence="7 8">
    <name type="scientific">Rubellicoccus peritrichatus</name>
    <dbReference type="NCBI Taxonomy" id="3080537"/>
    <lineage>
        <taxon>Bacteria</taxon>
        <taxon>Pseudomonadati</taxon>
        <taxon>Verrucomicrobiota</taxon>
        <taxon>Opitutia</taxon>
        <taxon>Puniceicoccales</taxon>
        <taxon>Cerasicoccaceae</taxon>
        <taxon>Rubellicoccus</taxon>
    </lineage>
</organism>
<feature type="domain" description="CBM6" evidence="6">
    <location>
        <begin position="471"/>
        <end position="600"/>
    </location>
</feature>
<dbReference type="PROSITE" id="PS51175">
    <property type="entry name" value="CBM6"/>
    <property type="match status" value="1"/>
</dbReference>
<dbReference type="SMART" id="SM00606">
    <property type="entry name" value="CBD_IV"/>
    <property type="match status" value="1"/>
</dbReference>
<dbReference type="EMBL" id="CP136920">
    <property type="protein sequence ID" value="WOO43182.1"/>
    <property type="molecule type" value="Genomic_DNA"/>
</dbReference>
<dbReference type="CDD" id="cd04084">
    <property type="entry name" value="CBM6_xylanase-like"/>
    <property type="match status" value="1"/>
</dbReference>
<keyword evidence="2" id="KW-0964">Secreted</keyword>
<name>A0AAQ3LD43_9BACT</name>
<protein>
    <submittedName>
        <fullName evidence="7">Carbohydrate-binding protein</fullName>
    </submittedName>
</protein>
<dbReference type="RefSeq" id="WP_317835724.1">
    <property type="nucleotide sequence ID" value="NZ_CP136920.1"/>
</dbReference>
<dbReference type="InterPro" id="IPR008979">
    <property type="entry name" value="Galactose-bd-like_sf"/>
</dbReference>
<proteinExistence type="predicted"/>
<feature type="chain" id="PRO_5042932032" evidence="5">
    <location>
        <begin position="21"/>
        <end position="869"/>
    </location>
</feature>
<keyword evidence="8" id="KW-1185">Reference proteome</keyword>
<dbReference type="InterPro" id="IPR006584">
    <property type="entry name" value="Cellulose-bd_IV"/>
</dbReference>
<feature type="region of interest" description="Disordered" evidence="4">
    <location>
        <begin position="246"/>
        <end position="278"/>
    </location>
</feature>
<dbReference type="Pfam" id="PF03422">
    <property type="entry name" value="CBM_6"/>
    <property type="match status" value="1"/>
</dbReference>
<keyword evidence="3 5" id="KW-0732">Signal</keyword>